<dbReference type="EMBL" id="CAJGYO010000003">
    <property type="protein sequence ID" value="CAD6216560.1"/>
    <property type="molecule type" value="Genomic_DNA"/>
</dbReference>
<dbReference type="OrthoDB" id="10674397at2759"/>
<protein>
    <submittedName>
        <fullName evidence="2">Uncharacterized protein</fullName>
    </submittedName>
</protein>
<gene>
    <name evidence="2" type="ORF">NCGR_LOCUS10743</name>
</gene>
<dbReference type="Proteomes" id="UP000604825">
    <property type="component" value="Unassembled WGS sequence"/>
</dbReference>
<accession>A0A811N0W8</accession>
<evidence type="ECO:0000313" key="3">
    <source>
        <dbReference type="Proteomes" id="UP000604825"/>
    </source>
</evidence>
<sequence>MKIPSSSLVPCVMQAHEENDVVNYEQPPIFDEEDQVMAMDSDTYAYVASQDVEVIVHQNLCKNESHRAKLRESENKRELCDSTHCDVESINNSSVRDTPQRDRELECKSCEDIFKTNTLISTSSVVFPNVQVCNENKEEMAAHDNSILVEKSEKVAIHPNQFCVAQNMNHDEESGKISEASSMILALPQSIKDYCVSTKRKFQQETRERSYGQQNPCEKECHQPKLSARVQNEKIRDSTICEKECHQPKLSVTVQNKKMRDSTIYEEESHKILCERDTQKLSQKNDESCEELFIANMKIPSSSLVPCVMQAHEENDVVNYEQPPIFDEEDQVMAMDSDTYAYVASQDVEVIVHQNLCKNESHRAKLRESENKRELCDSTHCDVESINNSSVRDTPQRDRELECKSCEDIFKTNTLISTSSVVFPNVQVCNENKEEMAAHDNSILVEKSEKVAIHPNQFCVAQNMNHDEESGKISEASSMILALPQSIKAHVDTSVEFDFDESLCALNDPCNTSYNDKLHLVQLVTCVELFARISPIGCLCYTMLNMPTNIYKMLEKISVITSLSSLNIAHSCKFTFVLIGEHVVDTFHVHAICVTYDKLADLESKMLSEKQSDKSFEMQQLLGACDFEQLMVSPCSYHPPKDRNHVQSNARTHKSCSSTY</sequence>
<name>A0A811N0W8_9POAL</name>
<feature type="region of interest" description="Disordered" evidence="1">
    <location>
        <begin position="641"/>
        <end position="660"/>
    </location>
</feature>
<comment type="caution">
    <text evidence="2">The sequence shown here is derived from an EMBL/GenBank/DDBJ whole genome shotgun (WGS) entry which is preliminary data.</text>
</comment>
<keyword evidence="3" id="KW-1185">Reference proteome</keyword>
<proteinExistence type="predicted"/>
<evidence type="ECO:0000256" key="1">
    <source>
        <dbReference type="SAM" id="MobiDB-lite"/>
    </source>
</evidence>
<dbReference type="AlphaFoldDB" id="A0A811N0W8"/>
<organism evidence="2 3">
    <name type="scientific">Miscanthus lutarioriparius</name>
    <dbReference type="NCBI Taxonomy" id="422564"/>
    <lineage>
        <taxon>Eukaryota</taxon>
        <taxon>Viridiplantae</taxon>
        <taxon>Streptophyta</taxon>
        <taxon>Embryophyta</taxon>
        <taxon>Tracheophyta</taxon>
        <taxon>Spermatophyta</taxon>
        <taxon>Magnoliopsida</taxon>
        <taxon>Liliopsida</taxon>
        <taxon>Poales</taxon>
        <taxon>Poaceae</taxon>
        <taxon>PACMAD clade</taxon>
        <taxon>Panicoideae</taxon>
        <taxon>Andropogonodae</taxon>
        <taxon>Andropogoneae</taxon>
        <taxon>Saccharinae</taxon>
        <taxon>Miscanthus</taxon>
    </lineage>
</organism>
<feature type="compositionally biased region" description="Polar residues" evidence="1">
    <location>
        <begin position="646"/>
        <end position="660"/>
    </location>
</feature>
<reference evidence="2" key="1">
    <citation type="submission" date="2020-10" db="EMBL/GenBank/DDBJ databases">
        <authorList>
            <person name="Han B."/>
            <person name="Lu T."/>
            <person name="Zhao Q."/>
            <person name="Huang X."/>
            <person name="Zhao Y."/>
        </authorList>
    </citation>
    <scope>NUCLEOTIDE SEQUENCE</scope>
</reference>
<evidence type="ECO:0000313" key="2">
    <source>
        <dbReference type="EMBL" id="CAD6216560.1"/>
    </source>
</evidence>